<accession>A0A8E0VM34</accession>
<evidence type="ECO:0000313" key="2">
    <source>
        <dbReference type="EMBL" id="KAA0196365.1"/>
    </source>
</evidence>
<name>A0A8E0VM34_9TREM</name>
<proteinExistence type="predicted"/>
<feature type="compositionally biased region" description="Low complexity" evidence="1">
    <location>
        <begin position="160"/>
        <end position="171"/>
    </location>
</feature>
<feature type="compositionally biased region" description="Polar residues" evidence="1">
    <location>
        <begin position="376"/>
        <end position="386"/>
    </location>
</feature>
<sequence length="892" mass="98737">FPGVVEDCPGDCGRTSRLFSYKSKEPRCRANRGNYSGRCGTTGNFSLTPRTGESGVENQSNYYHFTSVTDPVIRKNICTDCKRAGLIPRLSRPSEFENHGDPRLMTEHSQLLHSAACGLSELSRHSSDEDEDELSYQNSFPSTLDTQYSPYDSQPDRTSSDSQQSTSSHHTYTMDSAGDVVKRLADLSKQDHLNGQLDSACSLSNSGSFVSEIDRANGTGAYHRPKLPTTLVRKPSPSLGKIVPVTSTLASKSPVNGGIKDGNFLTETQKLVAQLEQRMVTNGSFLLNGGAKNPNLDLDLTNEDQEVAEAFPNTTDKHNPGINRKMLAMLRIRNPQMQSPESGRLSGMDKPPSEDAPRRQANPTRRSGTATSSSRPKSQQPTSRLTLYNMDSDYRERGSSTTRNENSSRVGRYTRPENTDHTESHRSGIHHPSAPLRDGWETNRPSHLFPKSASVTSPRLHHNPQETAKLSALMSWQRRKAYDPRTAIAQNGTRTFSRASAQSLRDDDPSSCSTDDSRRSKRLQQSEQPRNQKPGSNVKGFYRNKNINRRTAPVETVDCMDALASVRASTGNKTFPAHCSVVSKLLAQTRTERTGIGYTDPTTRLIMTNCRIGMDPVERKKRSPRASSLNSSGNDPDLLYETRGTIKENSGKTNQTGGNYRSCQSGSRHGPVRCMSQAANPDDHRTRPSREMGVSTMDSELMPEFRPIPNDMNYPDIGVESIRYKVEKLTNFIVRMRKRIERDYAEQGTCSPGDDMFGDEAVGATVAGRPTGMHPVVASSLKNLRILEVNAQEIFSLLYPTEVDLWEPARACLTGDIGDEKQFNEARGQLTEHIVCTLQLIDEEIPHSVIETKDESPEDLILKVTTELNPTNLMSGEPNPVDCTTGNEGDQV</sequence>
<feature type="compositionally biased region" description="Basic and acidic residues" evidence="1">
    <location>
        <begin position="681"/>
        <end position="690"/>
    </location>
</feature>
<feature type="compositionally biased region" description="Polar residues" evidence="1">
    <location>
        <begin position="625"/>
        <end position="634"/>
    </location>
</feature>
<feature type="compositionally biased region" description="Basic and acidic residues" evidence="1">
    <location>
        <begin position="414"/>
        <end position="426"/>
    </location>
</feature>
<feature type="compositionally biased region" description="Polar residues" evidence="1">
    <location>
        <begin position="651"/>
        <end position="667"/>
    </location>
</feature>
<dbReference type="OrthoDB" id="6253410at2759"/>
<evidence type="ECO:0000256" key="1">
    <source>
        <dbReference type="SAM" id="MobiDB-lite"/>
    </source>
</evidence>
<feature type="region of interest" description="Disordered" evidence="1">
    <location>
        <begin position="484"/>
        <end position="549"/>
    </location>
</feature>
<feature type="non-terminal residue" evidence="2">
    <location>
        <position position="1"/>
    </location>
</feature>
<organism evidence="2 3">
    <name type="scientific">Fasciolopsis buskii</name>
    <dbReference type="NCBI Taxonomy" id="27845"/>
    <lineage>
        <taxon>Eukaryota</taxon>
        <taxon>Metazoa</taxon>
        <taxon>Spiralia</taxon>
        <taxon>Lophotrochozoa</taxon>
        <taxon>Platyhelminthes</taxon>
        <taxon>Trematoda</taxon>
        <taxon>Digenea</taxon>
        <taxon>Plagiorchiida</taxon>
        <taxon>Echinostomata</taxon>
        <taxon>Echinostomatoidea</taxon>
        <taxon>Fasciolidae</taxon>
        <taxon>Fasciolopsis</taxon>
    </lineage>
</organism>
<comment type="caution">
    <text evidence="2">The sequence shown here is derived from an EMBL/GenBank/DDBJ whole genome shotgun (WGS) entry which is preliminary data.</text>
</comment>
<feature type="region of interest" description="Disordered" evidence="1">
    <location>
        <begin position="613"/>
        <end position="694"/>
    </location>
</feature>
<feature type="region of interest" description="Disordered" evidence="1">
    <location>
        <begin position="335"/>
        <end position="462"/>
    </location>
</feature>
<dbReference type="EMBL" id="LUCM01003078">
    <property type="protein sequence ID" value="KAA0196365.1"/>
    <property type="molecule type" value="Genomic_DNA"/>
</dbReference>
<gene>
    <name evidence="2" type="ORF">FBUS_09569</name>
</gene>
<feature type="region of interest" description="Disordered" evidence="1">
    <location>
        <begin position="122"/>
        <end position="173"/>
    </location>
</feature>
<feature type="compositionally biased region" description="Low complexity" evidence="1">
    <location>
        <begin position="364"/>
        <end position="375"/>
    </location>
</feature>
<reference evidence="2" key="1">
    <citation type="submission" date="2019-05" db="EMBL/GenBank/DDBJ databases">
        <title>Annotation for the trematode Fasciolopsis buski.</title>
        <authorList>
            <person name="Choi Y.-J."/>
        </authorList>
    </citation>
    <scope>NUCLEOTIDE SEQUENCE</scope>
    <source>
        <strain evidence="2">HT</strain>
        <tissue evidence="2">Whole worm</tissue>
    </source>
</reference>
<feature type="compositionally biased region" description="Polar residues" evidence="1">
    <location>
        <begin position="882"/>
        <end position="892"/>
    </location>
</feature>
<feature type="compositionally biased region" description="Polar residues" evidence="1">
    <location>
        <begin position="135"/>
        <end position="151"/>
    </location>
</feature>
<feature type="compositionally biased region" description="Polar residues" evidence="1">
    <location>
        <begin position="488"/>
        <end position="503"/>
    </location>
</feature>
<dbReference type="Proteomes" id="UP000728185">
    <property type="component" value="Unassembled WGS sequence"/>
</dbReference>
<feature type="compositionally biased region" description="Polar residues" evidence="1">
    <location>
        <begin position="523"/>
        <end position="535"/>
    </location>
</feature>
<feature type="compositionally biased region" description="Polar residues" evidence="1">
    <location>
        <begin position="399"/>
        <end position="409"/>
    </location>
</feature>
<protein>
    <submittedName>
        <fullName evidence="2">Uncharacterized protein</fullName>
    </submittedName>
</protein>
<dbReference type="AlphaFoldDB" id="A0A8E0VM34"/>
<feature type="region of interest" description="Disordered" evidence="1">
    <location>
        <begin position="871"/>
        <end position="892"/>
    </location>
</feature>
<evidence type="ECO:0000313" key="3">
    <source>
        <dbReference type="Proteomes" id="UP000728185"/>
    </source>
</evidence>
<keyword evidence="3" id="KW-1185">Reference proteome</keyword>